<sequence>MNPTRDPRSPKTASNAKQRKRALMFGVTLLLAALTPPALPTGQQLAERLFLAAISRFGGPCQGIERTRALGTGSNGAALVAVACTKGGRHVLRIHADNTVSYMSPCADFESLTGLRCFPAEK</sequence>
<dbReference type="PATRIC" id="fig|765913.3.peg.599"/>
<keyword evidence="2" id="KW-1185">Reference proteome</keyword>
<dbReference type="Proteomes" id="UP000004200">
    <property type="component" value="Unassembled WGS sequence"/>
</dbReference>
<proteinExistence type="predicted"/>
<evidence type="ECO:0000313" key="2">
    <source>
        <dbReference type="Proteomes" id="UP000004200"/>
    </source>
</evidence>
<accession>G2DX25</accession>
<evidence type="ECO:0000313" key="1">
    <source>
        <dbReference type="EMBL" id="EGV33379.1"/>
    </source>
</evidence>
<protein>
    <submittedName>
        <fullName evidence="1">Uncharacterized protein</fullName>
    </submittedName>
</protein>
<organism evidence="1 2">
    <name type="scientific">Thiorhodococcus drewsii AZ1</name>
    <dbReference type="NCBI Taxonomy" id="765913"/>
    <lineage>
        <taxon>Bacteria</taxon>
        <taxon>Pseudomonadati</taxon>
        <taxon>Pseudomonadota</taxon>
        <taxon>Gammaproteobacteria</taxon>
        <taxon>Chromatiales</taxon>
        <taxon>Chromatiaceae</taxon>
        <taxon>Thiorhodococcus</taxon>
    </lineage>
</organism>
<comment type="caution">
    <text evidence="1">The sequence shown here is derived from an EMBL/GenBank/DDBJ whole genome shotgun (WGS) entry which is preliminary data.</text>
</comment>
<dbReference type="AlphaFoldDB" id="G2DX25"/>
<dbReference type="eggNOG" id="ENOG50335VQ">
    <property type="taxonomic scope" value="Bacteria"/>
</dbReference>
<dbReference type="EMBL" id="AFWT01000003">
    <property type="protein sequence ID" value="EGV33379.1"/>
    <property type="molecule type" value="Genomic_DNA"/>
</dbReference>
<reference evidence="1 2" key="1">
    <citation type="submission" date="2011-06" db="EMBL/GenBank/DDBJ databases">
        <title>The draft genome of Thiorhodococcus drewsii AZ1.</title>
        <authorList>
            <consortium name="US DOE Joint Genome Institute (JGI-PGF)"/>
            <person name="Lucas S."/>
            <person name="Han J."/>
            <person name="Lapidus A."/>
            <person name="Cheng J.-F."/>
            <person name="Goodwin L."/>
            <person name="Pitluck S."/>
            <person name="Peters L."/>
            <person name="Land M.L."/>
            <person name="Hauser L."/>
            <person name="Vogl K."/>
            <person name="Liu Z."/>
            <person name="Imhoff J."/>
            <person name="Thiel V."/>
            <person name="Frigaard N.-U."/>
            <person name="Bryant D.A."/>
            <person name="Woyke T.J."/>
        </authorList>
    </citation>
    <scope>NUCLEOTIDE SEQUENCE [LARGE SCALE GENOMIC DNA]</scope>
    <source>
        <strain evidence="1 2">AZ1</strain>
    </source>
</reference>
<gene>
    <name evidence="1" type="ORF">ThidrDRAFT_0586</name>
</gene>
<name>G2DX25_9GAMM</name>